<dbReference type="Proteomes" id="UP000265882">
    <property type="component" value="Unassembled WGS sequence"/>
</dbReference>
<gene>
    <name evidence="2" type="ORF">C4520_02945</name>
</gene>
<comment type="caution">
    <text evidence="2">The sequence shown here is derived from an EMBL/GenBank/DDBJ whole genome shotgun (WGS) entry which is preliminary data.</text>
</comment>
<accession>A0A3A4P1S2</accession>
<dbReference type="HAMAP" id="MF_00775">
    <property type="entry name" value="UPF0311"/>
    <property type="match status" value="1"/>
</dbReference>
<dbReference type="PANTHER" id="PTHR37315">
    <property type="entry name" value="UPF0311 PROTEIN BLR7842"/>
    <property type="match status" value="1"/>
</dbReference>
<dbReference type="PANTHER" id="PTHR37315:SF1">
    <property type="entry name" value="UPF0311 PROTEIN BLR7842"/>
    <property type="match status" value="1"/>
</dbReference>
<dbReference type="AlphaFoldDB" id="A0A3A4P1S2"/>
<sequence>MPAYQFDTEYLFDIEAELSLPELIGQVPEGLRIHFYIQGGKFEGPKLRGTLKPVGADWFVIRPDGIGQLDVRATLETDDGAAIYVYYKGLIDFPEDVKKELAQGGLPQGGEFRILTNPTFRTSSPKYSWLNGTFAVGVGSSGENKVKYSIYKIK</sequence>
<dbReference type="Gene3D" id="2.40.160.20">
    <property type="match status" value="1"/>
</dbReference>
<evidence type="ECO:0000313" key="2">
    <source>
        <dbReference type="EMBL" id="RJP25089.1"/>
    </source>
</evidence>
<evidence type="ECO:0000313" key="3">
    <source>
        <dbReference type="Proteomes" id="UP000265882"/>
    </source>
</evidence>
<reference evidence="2 3" key="1">
    <citation type="journal article" date="2017" name="ISME J.">
        <title>Energy and carbon metabolisms in a deep terrestrial subsurface fluid microbial community.</title>
        <authorList>
            <person name="Momper L."/>
            <person name="Jungbluth S.P."/>
            <person name="Lee M.D."/>
            <person name="Amend J.P."/>
        </authorList>
    </citation>
    <scope>NUCLEOTIDE SEQUENCE [LARGE SCALE GENOMIC DNA]</scope>
    <source>
        <strain evidence="2">SURF_5</strain>
    </source>
</reference>
<evidence type="ECO:0000256" key="1">
    <source>
        <dbReference type="HAMAP-Rule" id="MF_00775"/>
    </source>
</evidence>
<dbReference type="Pfam" id="PF11578">
    <property type="entry name" value="DUF3237"/>
    <property type="match status" value="1"/>
</dbReference>
<dbReference type="EMBL" id="QZKU01000026">
    <property type="protein sequence ID" value="RJP25089.1"/>
    <property type="molecule type" value="Genomic_DNA"/>
</dbReference>
<proteinExistence type="inferred from homology"/>
<name>A0A3A4P1S2_ABYX5</name>
<dbReference type="InterPro" id="IPR020915">
    <property type="entry name" value="UPF0311"/>
</dbReference>
<organism evidence="2 3">
    <name type="scientific">Abyssobacteria bacterium (strain SURF_5)</name>
    <dbReference type="NCBI Taxonomy" id="2093360"/>
    <lineage>
        <taxon>Bacteria</taxon>
        <taxon>Pseudomonadati</taxon>
        <taxon>Candidatus Hydrogenedentota</taxon>
        <taxon>Candidatus Abyssobacteria</taxon>
    </lineage>
</organism>
<protein>
    <recommendedName>
        <fullName evidence="1">UPF0311 protein C4520_02945</fullName>
    </recommendedName>
</protein>
<comment type="similarity">
    <text evidence="1">Belongs to the UPF0311 family.</text>
</comment>